<dbReference type="Gene3D" id="3.40.50.2300">
    <property type="match status" value="1"/>
</dbReference>
<dbReference type="InterPro" id="IPR001867">
    <property type="entry name" value="OmpR/PhoB-type_DNA-bd"/>
</dbReference>
<dbReference type="InterPro" id="IPR036388">
    <property type="entry name" value="WH-like_DNA-bd_sf"/>
</dbReference>
<dbReference type="Gene3D" id="6.10.250.690">
    <property type="match status" value="1"/>
</dbReference>
<accession>A0ABS9MMT9</accession>
<proteinExistence type="predicted"/>
<organism evidence="10 11">
    <name type="scientific">Mesosutterella porci</name>
    <dbReference type="NCBI Taxonomy" id="2915351"/>
    <lineage>
        <taxon>Bacteria</taxon>
        <taxon>Pseudomonadati</taxon>
        <taxon>Pseudomonadota</taxon>
        <taxon>Betaproteobacteria</taxon>
        <taxon>Burkholderiales</taxon>
        <taxon>Sutterellaceae</taxon>
        <taxon>Mesosutterella</taxon>
    </lineage>
</organism>
<evidence type="ECO:0000256" key="7">
    <source>
        <dbReference type="PROSITE-ProRule" id="PRU01091"/>
    </source>
</evidence>
<gene>
    <name evidence="10" type="ORF">MAF45_00495</name>
</gene>
<keyword evidence="1 6" id="KW-0597">Phosphoprotein</keyword>
<dbReference type="Proteomes" id="UP001297600">
    <property type="component" value="Unassembled WGS sequence"/>
</dbReference>
<dbReference type="Gene3D" id="1.10.10.10">
    <property type="entry name" value="Winged helix-like DNA-binding domain superfamily/Winged helix DNA-binding domain"/>
    <property type="match status" value="1"/>
</dbReference>
<evidence type="ECO:0000259" key="8">
    <source>
        <dbReference type="PROSITE" id="PS50110"/>
    </source>
</evidence>
<feature type="domain" description="Response regulatory" evidence="8">
    <location>
        <begin position="4"/>
        <end position="118"/>
    </location>
</feature>
<keyword evidence="11" id="KW-1185">Reference proteome</keyword>
<feature type="modified residue" description="4-aspartylphosphate" evidence="6">
    <location>
        <position position="53"/>
    </location>
</feature>
<sequence>MGNRILVVDDNDDLRLNVTEYLQARDWTTEEASTGPMALAQIRTGAFSLVVLDIGLPGMDGYEVCRRAREEGLSTPILMLTARDELDDRVTGLSSGADDYLVKPFSLKELEARIIAILRRTEGKVVKDLKVGELVLRLSTASAEREGRSLHLSPVGFRILRILMSKSPAIVSRNELEEELWGDDRPDSDSLRTNLWLLRSVVDKPFGKPMIKTHPGFGWSIEP</sequence>
<reference evidence="10 11" key="1">
    <citation type="submission" date="2022-02" db="EMBL/GenBank/DDBJ databases">
        <title>Mesosutterella porci, a novel member of the family Sutterellaceae from pig feces.</title>
        <authorList>
            <person name="Wylensek D."/>
            <person name="Clavel T."/>
        </authorList>
    </citation>
    <scope>NUCLEOTIDE SEQUENCE [LARGE SCALE GENOMIC DNA]</scope>
    <source>
        <strain evidence="11">oilRF-744-wt-GAM-9</strain>
    </source>
</reference>
<dbReference type="RefSeq" id="WP_237977592.1">
    <property type="nucleotide sequence ID" value="NZ_JAKNCT010000001.1"/>
</dbReference>
<dbReference type="Pfam" id="PF00486">
    <property type="entry name" value="Trans_reg_C"/>
    <property type="match status" value="1"/>
</dbReference>
<dbReference type="InterPro" id="IPR011006">
    <property type="entry name" value="CheY-like_superfamily"/>
</dbReference>
<dbReference type="CDD" id="cd17624">
    <property type="entry name" value="REC_OmpR_PmrA-like"/>
    <property type="match status" value="1"/>
</dbReference>
<evidence type="ECO:0000256" key="6">
    <source>
        <dbReference type="PROSITE-ProRule" id="PRU00169"/>
    </source>
</evidence>
<evidence type="ECO:0000313" key="11">
    <source>
        <dbReference type="Proteomes" id="UP001297600"/>
    </source>
</evidence>
<evidence type="ECO:0000313" key="10">
    <source>
        <dbReference type="EMBL" id="MCG5029936.1"/>
    </source>
</evidence>
<dbReference type="PROSITE" id="PS50110">
    <property type="entry name" value="RESPONSE_REGULATORY"/>
    <property type="match status" value="1"/>
</dbReference>
<dbReference type="EMBL" id="JAKNCT010000001">
    <property type="protein sequence ID" value="MCG5029936.1"/>
    <property type="molecule type" value="Genomic_DNA"/>
</dbReference>
<name>A0ABS9MMT9_9BURK</name>
<comment type="caution">
    <text evidence="10">The sequence shown here is derived from an EMBL/GenBank/DDBJ whole genome shotgun (WGS) entry which is preliminary data.</text>
</comment>
<dbReference type="InterPro" id="IPR016032">
    <property type="entry name" value="Sig_transdc_resp-reg_C-effctor"/>
</dbReference>
<feature type="DNA-binding region" description="OmpR/PhoB-type" evidence="7">
    <location>
        <begin position="126"/>
        <end position="223"/>
    </location>
</feature>
<keyword evidence="4 7" id="KW-0238">DNA-binding</keyword>
<keyword evidence="5" id="KW-0804">Transcription</keyword>
<evidence type="ECO:0000256" key="2">
    <source>
        <dbReference type="ARBA" id="ARBA00023012"/>
    </source>
</evidence>
<dbReference type="InterPro" id="IPR001789">
    <property type="entry name" value="Sig_transdc_resp-reg_receiver"/>
</dbReference>
<evidence type="ECO:0000256" key="4">
    <source>
        <dbReference type="ARBA" id="ARBA00023125"/>
    </source>
</evidence>
<dbReference type="InterPro" id="IPR039420">
    <property type="entry name" value="WalR-like"/>
</dbReference>
<evidence type="ECO:0000256" key="1">
    <source>
        <dbReference type="ARBA" id="ARBA00022553"/>
    </source>
</evidence>
<keyword evidence="2" id="KW-0902">Two-component regulatory system</keyword>
<dbReference type="PANTHER" id="PTHR48111:SF22">
    <property type="entry name" value="REGULATOR OF RPOS"/>
    <property type="match status" value="1"/>
</dbReference>
<keyword evidence="3" id="KW-0805">Transcription regulation</keyword>
<evidence type="ECO:0000259" key="9">
    <source>
        <dbReference type="PROSITE" id="PS51755"/>
    </source>
</evidence>
<feature type="domain" description="OmpR/PhoB-type" evidence="9">
    <location>
        <begin position="126"/>
        <end position="223"/>
    </location>
</feature>
<dbReference type="Pfam" id="PF00072">
    <property type="entry name" value="Response_reg"/>
    <property type="match status" value="1"/>
</dbReference>
<dbReference type="CDD" id="cd00383">
    <property type="entry name" value="trans_reg_C"/>
    <property type="match status" value="1"/>
</dbReference>
<dbReference type="PANTHER" id="PTHR48111">
    <property type="entry name" value="REGULATOR OF RPOS"/>
    <property type="match status" value="1"/>
</dbReference>
<dbReference type="SMART" id="SM00448">
    <property type="entry name" value="REC"/>
    <property type="match status" value="1"/>
</dbReference>
<evidence type="ECO:0000256" key="5">
    <source>
        <dbReference type="ARBA" id="ARBA00023163"/>
    </source>
</evidence>
<dbReference type="SUPFAM" id="SSF46894">
    <property type="entry name" value="C-terminal effector domain of the bipartite response regulators"/>
    <property type="match status" value="1"/>
</dbReference>
<evidence type="ECO:0000256" key="3">
    <source>
        <dbReference type="ARBA" id="ARBA00023015"/>
    </source>
</evidence>
<dbReference type="SUPFAM" id="SSF52172">
    <property type="entry name" value="CheY-like"/>
    <property type="match status" value="1"/>
</dbReference>
<protein>
    <submittedName>
        <fullName evidence="10">Response regulator transcription factor</fullName>
    </submittedName>
</protein>
<dbReference type="PROSITE" id="PS51755">
    <property type="entry name" value="OMPR_PHOB"/>
    <property type="match status" value="1"/>
</dbReference>
<dbReference type="SMART" id="SM00862">
    <property type="entry name" value="Trans_reg_C"/>
    <property type="match status" value="1"/>
</dbReference>